<comment type="caution">
    <text evidence="13">The sequence shown here is derived from an EMBL/GenBank/DDBJ whole genome shotgun (WGS) entry which is preliminary data.</text>
</comment>
<sequence length="837" mass="95691">MKSIEIDCFENYQAMKKLKGGAMGKTFMVKKLISAKLCVLKKVDYLEEEDKIRADREVDQMLRLASPYTVRLISKFPDRTELCLIMEYCSQGDLRKVIAELQQLPEEERLMRVWEILAQIFLALDHLHSHEVIHRDVKPENIFVMEDGSIKLGDFGLAKVIASKNYATAVGTKVYQAPEVYQQQQMTVESDVFAVGEVIFELLSGKHPFESDSEQGMINNIIQGKMIEFPSFAEGNMKQIVLAMMNPNPSRRPSAKAVLAHDIVRMYLRQHEGRRNIDDSGRIQQLQQEKDDEKRRADGEKIRADFAEQRADSIQQRVDQVKRQADEEKRRADDAEEVTRVFQLEIENQNREIQILQQRTQITEQEKEREKIRADEQEGNVAQMNLQLTQKNQIIQQMTEKQQALDALLPPRNEDDNLPALGPIISNAVIPDYATVQQNENKFIHTKDNNNPSVIAFNPIISKGVVRFEGQFENSEEKIFAIGIADASAVFEPNHGPAQGKNYTKTVGYLDNGSLHYLNAGIDGNSKIKENQLVALEVNMTSNPRTLHFFVNNQEQPVSVSDIPSNIRFFVFLYNTGQSFTLTRFERIQSSSARGVEGSSVLKWGHQWDQDAVYDGDLDATEQEVQELFQTVGRVKTVCLYMPDEQSMCQGYVQMSNEESALRAMNELNGHDNDSENESNNDGQMISNRLFVANLNFKTTSADLLNFFAQVGQVQQAEVIIHNGRSKGFGFVTMRNQELAQRALIQLNNQKLDGRNIRIQFAKEHDDHNPHQNSNSGVPMMPYNILGNYGVPMMPFIQPENYGVPMMPFIQPENYGVPMMPYIQRGRFHSRRRNRPR</sequence>
<dbReference type="PANTHER" id="PTHR44899:SF3">
    <property type="entry name" value="SERINE_THREONINE-PROTEIN KINASE NEK1"/>
    <property type="match status" value="1"/>
</dbReference>
<comment type="catalytic activity">
    <reaction evidence="7">
        <text>L-threonyl-[protein] + ATP = O-phospho-L-threonyl-[protein] + ADP + H(+)</text>
        <dbReference type="Rhea" id="RHEA:46608"/>
        <dbReference type="Rhea" id="RHEA-COMP:11060"/>
        <dbReference type="Rhea" id="RHEA-COMP:11605"/>
        <dbReference type="ChEBI" id="CHEBI:15378"/>
        <dbReference type="ChEBI" id="CHEBI:30013"/>
        <dbReference type="ChEBI" id="CHEBI:30616"/>
        <dbReference type="ChEBI" id="CHEBI:61977"/>
        <dbReference type="ChEBI" id="CHEBI:456216"/>
        <dbReference type="EC" id="2.7.11.1"/>
    </reaction>
</comment>
<feature type="domain" description="RRM" evidence="12">
    <location>
        <begin position="688"/>
        <end position="764"/>
    </location>
</feature>
<dbReference type="PROSITE" id="PS50102">
    <property type="entry name" value="RRM"/>
    <property type="match status" value="2"/>
</dbReference>
<evidence type="ECO:0000256" key="7">
    <source>
        <dbReference type="ARBA" id="ARBA00047899"/>
    </source>
</evidence>
<dbReference type="GO" id="GO:0004674">
    <property type="term" value="F:protein serine/threonine kinase activity"/>
    <property type="evidence" value="ECO:0007669"/>
    <property type="project" value="UniProtKB-KW"/>
</dbReference>
<dbReference type="SUPFAM" id="SSF54928">
    <property type="entry name" value="RNA-binding domain, RBD"/>
    <property type="match status" value="2"/>
</dbReference>
<dbReference type="Gene3D" id="2.60.120.920">
    <property type="match status" value="1"/>
</dbReference>
<dbReference type="Proteomes" id="UP000324800">
    <property type="component" value="Unassembled WGS sequence"/>
</dbReference>
<evidence type="ECO:0000256" key="5">
    <source>
        <dbReference type="ARBA" id="ARBA00022777"/>
    </source>
</evidence>
<dbReference type="SUPFAM" id="SSF56112">
    <property type="entry name" value="Protein kinase-like (PK-like)"/>
    <property type="match status" value="1"/>
</dbReference>
<dbReference type="InterPro" id="IPR051131">
    <property type="entry name" value="NEK_Ser/Thr_kinase_NIMA"/>
</dbReference>
<feature type="domain" description="Protein kinase" evidence="11">
    <location>
        <begin position="12"/>
        <end position="264"/>
    </location>
</feature>
<dbReference type="InterPro" id="IPR000504">
    <property type="entry name" value="RRM_dom"/>
</dbReference>
<keyword evidence="2" id="KW-0723">Serine/threonine-protein kinase</keyword>
<dbReference type="Gene3D" id="3.30.70.330">
    <property type="match status" value="2"/>
</dbReference>
<keyword evidence="4" id="KW-0547">Nucleotide-binding</keyword>
<dbReference type="CDD" id="cd00590">
    <property type="entry name" value="RRM_SF"/>
    <property type="match status" value="1"/>
</dbReference>
<evidence type="ECO:0000256" key="10">
    <source>
        <dbReference type="SAM" id="MobiDB-lite"/>
    </source>
</evidence>
<feature type="compositionally biased region" description="Basic and acidic residues" evidence="10">
    <location>
        <begin position="288"/>
        <end position="298"/>
    </location>
</feature>
<organism evidence="13 14">
    <name type="scientific">Streblomastix strix</name>
    <dbReference type="NCBI Taxonomy" id="222440"/>
    <lineage>
        <taxon>Eukaryota</taxon>
        <taxon>Metamonada</taxon>
        <taxon>Preaxostyla</taxon>
        <taxon>Oxymonadida</taxon>
        <taxon>Streblomastigidae</taxon>
        <taxon>Streblomastix</taxon>
    </lineage>
</organism>
<evidence type="ECO:0000256" key="1">
    <source>
        <dbReference type="ARBA" id="ARBA00012513"/>
    </source>
</evidence>
<dbReference type="Pfam" id="PF00069">
    <property type="entry name" value="Pkinase"/>
    <property type="match status" value="1"/>
</dbReference>
<dbReference type="PROSITE" id="PS00108">
    <property type="entry name" value="PROTEIN_KINASE_ST"/>
    <property type="match status" value="1"/>
</dbReference>
<evidence type="ECO:0000256" key="6">
    <source>
        <dbReference type="ARBA" id="ARBA00022840"/>
    </source>
</evidence>
<comment type="catalytic activity">
    <reaction evidence="8">
        <text>L-seryl-[protein] + ATP = O-phospho-L-seryl-[protein] + ADP + H(+)</text>
        <dbReference type="Rhea" id="RHEA:17989"/>
        <dbReference type="Rhea" id="RHEA-COMP:9863"/>
        <dbReference type="Rhea" id="RHEA-COMP:11604"/>
        <dbReference type="ChEBI" id="CHEBI:15378"/>
        <dbReference type="ChEBI" id="CHEBI:29999"/>
        <dbReference type="ChEBI" id="CHEBI:30616"/>
        <dbReference type="ChEBI" id="CHEBI:83421"/>
        <dbReference type="ChEBI" id="CHEBI:456216"/>
        <dbReference type="EC" id="2.7.11.1"/>
    </reaction>
</comment>
<dbReference type="SMART" id="SM00220">
    <property type="entry name" value="S_TKc"/>
    <property type="match status" value="1"/>
</dbReference>
<evidence type="ECO:0000256" key="3">
    <source>
        <dbReference type="ARBA" id="ARBA00022679"/>
    </source>
</evidence>
<evidence type="ECO:0000259" key="11">
    <source>
        <dbReference type="PROSITE" id="PS50011"/>
    </source>
</evidence>
<dbReference type="InterPro" id="IPR012677">
    <property type="entry name" value="Nucleotide-bd_a/b_plait_sf"/>
</dbReference>
<keyword evidence="5 13" id="KW-0418">Kinase</keyword>
<feature type="domain" description="RRM" evidence="12">
    <location>
        <begin position="611"/>
        <end position="686"/>
    </location>
</feature>
<name>A0A5J4VM98_9EUKA</name>
<dbReference type="PROSITE" id="PS50011">
    <property type="entry name" value="PROTEIN_KINASE_DOM"/>
    <property type="match status" value="1"/>
</dbReference>
<dbReference type="SMART" id="SM00360">
    <property type="entry name" value="RRM"/>
    <property type="match status" value="2"/>
</dbReference>
<dbReference type="PANTHER" id="PTHR44899">
    <property type="entry name" value="CAMK FAMILY PROTEIN KINASE"/>
    <property type="match status" value="1"/>
</dbReference>
<evidence type="ECO:0000313" key="13">
    <source>
        <dbReference type="EMBL" id="KAA6383742.1"/>
    </source>
</evidence>
<dbReference type="AlphaFoldDB" id="A0A5J4VM98"/>
<evidence type="ECO:0000256" key="9">
    <source>
        <dbReference type="PROSITE-ProRule" id="PRU00176"/>
    </source>
</evidence>
<keyword evidence="9" id="KW-0694">RNA-binding</keyword>
<dbReference type="InterPro" id="IPR011009">
    <property type="entry name" value="Kinase-like_dom_sf"/>
</dbReference>
<dbReference type="InterPro" id="IPR000719">
    <property type="entry name" value="Prot_kinase_dom"/>
</dbReference>
<feature type="region of interest" description="Disordered" evidence="10">
    <location>
        <begin position="275"/>
        <end position="298"/>
    </location>
</feature>
<evidence type="ECO:0000256" key="2">
    <source>
        <dbReference type="ARBA" id="ARBA00022527"/>
    </source>
</evidence>
<dbReference type="GO" id="GO:0003723">
    <property type="term" value="F:RNA binding"/>
    <property type="evidence" value="ECO:0007669"/>
    <property type="project" value="UniProtKB-UniRule"/>
</dbReference>
<accession>A0A5J4VM98</accession>
<feature type="region of interest" description="Disordered" evidence="10">
    <location>
        <begin position="311"/>
        <end position="336"/>
    </location>
</feature>
<dbReference type="EMBL" id="SNRW01006097">
    <property type="protein sequence ID" value="KAA6383742.1"/>
    <property type="molecule type" value="Genomic_DNA"/>
</dbReference>
<evidence type="ECO:0000256" key="8">
    <source>
        <dbReference type="ARBA" id="ARBA00048679"/>
    </source>
</evidence>
<feature type="compositionally biased region" description="Basic and acidic residues" evidence="10">
    <location>
        <begin position="319"/>
        <end position="336"/>
    </location>
</feature>
<evidence type="ECO:0000259" key="12">
    <source>
        <dbReference type="PROSITE" id="PS50102"/>
    </source>
</evidence>
<dbReference type="InterPro" id="IPR043136">
    <property type="entry name" value="B30.2/SPRY_sf"/>
</dbReference>
<dbReference type="InterPro" id="IPR035979">
    <property type="entry name" value="RBD_domain_sf"/>
</dbReference>
<dbReference type="Gene3D" id="1.10.510.10">
    <property type="entry name" value="Transferase(Phosphotransferase) domain 1"/>
    <property type="match status" value="1"/>
</dbReference>
<dbReference type="EC" id="2.7.11.1" evidence="1"/>
<gene>
    <name evidence="13" type="ORF">EZS28_020730</name>
</gene>
<evidence type="ECO:0000256" key="4">
    <source>
        <dbReference type="ARBA" id="ARBA00022741"/>
    </source>
</evidence>
<reference evidence="13 14" key="1">
    <citation type="submission" date="2019-03" db="EMBL/GenBank/DDBJ databases">
        <title>Single cell metagenomics reveals metabolic interactions within the superorganism composed of flagellate Streblomastix strix and complex community of Bacteroidetes bacteria on its surface.</title>
        <authorList>
            <person name="Treitli S.C."/>
            <person name="Kolisko M."/>
            <person name="Husnik F."/>
            <person name="Keeling P."/>
            <person name="Hampl V."/>
        </authorList>
    </citation>
    <scope>NUCLEOTIDE SEQUENCE [LARGE SCALE GENOMIC DNA]</scope>
    <source>
        <strain evidence="13">ST1C</strain>
    </source>
</reference>
<dbReference type="InterPro" id="IPR008271">
    <property type="entry name" value="Ser/Thr_kinase_AS"/>
</dbReference>
<evidence type="ECO:0000313" key="14">
    <source>
        <dbReference type="Proteomes" id="UP000324800"/>
    </source>
</evidence>
<dbReference type="Pfam" id="PF00076">
    <property type="entry name" value="RRM_1"/>
    <property type="match status" value="2"/>
</dbReference>
<protein>
    <recommendedName>
        <fullName evidence="1">non-specific serine/threonine protein kinase</fullName>
        <ecNumber evidence="1">2.7.11.1</ecNumber>
    </recommendedName>
</protein>
<keyword evidence="6" id="KW-0067">ATP-binding</keyword>
<dbReference type="GO" id="GO:0005524">
    <property type="term" value="F:ATP binding"/>
    <property type="evidence" value="ECO:0007669"/>
    <property type="project" value="UniProtKB-KW"/>
</dbReference>
<keyword evidence="3" id="KW-0808">Transferase</keyword>
<proteinExistence type="predicted"/>